<dbReference type="PANTHER" id="PTHR11373:SF32">
    <property type="entry name" value="DEOXYGUANOSINETRIPHOSPHATE TRIPHOSPHOHYDROLASE"/>
    <property type="match status" value="1"/>
</dbReference>
<dbReference type="AlphaFoldDB" id="A0A1H0S0H8"/>
<sequence>MDVKRYNWQRLLSTDRERKPEEKNDIYNSDKRTEFEKDYNRTICSSAVRRLQNKTQVFPLQENDIVRNRLTHSMEVSSIGRSMGQAIGNALIDDDRIKDKAKKDGADSSIGNNIANILAVTGLIHDLGNPPFGHYGESIIRKWFENKFTTLNGVEKDKREQKDFLNFEGNAQSLRIVSKLQNLNDGYGLNLTYATLGAMIKYPRGSEELSTNKKKFGYFASEEELMKRIFEATETGKHERKNPLSYILEAADDITYLLDDIEDGVRKGVIEWGDEKKKLVDELAKIDDKLAERFYEKEEKLNNSEIKEKELAYRSVQNFRVLVQGGMILSANDVFVTKYDDIMNNDFNGDLVINSTLGKYVPTLKEVTRRCCFNSKEVLKLELAGDSILTGLMDMFWPAINEGAKKKNREGKLYSLISPNFIRVYNSGPDTSYYRHLLLTDYISGMTDSYALKLYRELTGYKLPYGV</sequence>
<dbReference type="Gene3D" id="1.10.3550.10">
    <property type="entry name" value="eoxyguanosinetriphosphate triphosphohydrolase domain-like"/>
    <property type="match status" value="1"/>
</dbReference>
<gene>
    <name evidence="3" type="ORF">SAMN05216366_1159</name>
</gene>
<dbReference type="Pfam" id="PF13286">
    <property type="entry name" value="HD_assoc"/>
    <property type="match status" value="1"/>
</dbReference>
<evidence type="ECO:0000259" key="2">
    <source>
        <dbReference type="SMART" id="SM00471"/>
    </source>
</evidence>
<dbReference type="SUPFAM" id="SSF109604">
    <property type="entry name" value="HD-domain/PDEase-like"/>
    <property type="match status" value="1"/>
</dbReference>
<dbReference type="PANTHER" id="PTHR11373">
    <property type="entry name" value="DEOXYNUCLEOSIDE TRIPHOSPHATE TRIPHOSPHOHYDROLASE"/>
    <property type="match status" value="1"/>
</dbReference>
<dbReference type="SMART" id="SM00471">
    <property type="entry name" value="HDc"/>
    <property type="match status" value="1"/>
</dbReference>
<evidence type="ECO:0000256" key="1">
    <source>
        <dbReference type="ARBA" id="ARBA00022801"/>
    </source>
</evidence>
<protein>
    <submittedName>
        <fullName evidence="3">dGTPase</fullName>
    </submittedName>
</protein>
<dbReference type="GO" id="GO:0008832">
    <property type="term" value="F:dGTPase activity"/>
    <property type="evidence" value="ECO:0007669"/>
    <property type="project" value="TreeGrafter"/>
</dbReference>
<dbReference type="Gene3D" id="1.10.3410.10">
    <property type="entry name" value="putative deoxyguanosinetriphosphate triphosphohydrolase like domain"/>
    <property type="match status" value="1"/>
</dbReference>
<name>A0A1H0S0H8_SELRU</name>
<dbReference type="InterPro" id="IPR027432">
    <property type="entry name" value="dGTP_triphosphohydrolase_C"/>
</dbReference>
<reference evidence="3 4" key="1">
    <citation type="submission" date="2016-10" db="EMBL/GenBank/DDBJ databases">
        <authorList>
            <person name="de Groot N.N."/>
        </authorList>
    </citation>
    <scope>NUCLEOTIDE SEQUENCE [LARGE SCALE GENOMIC DNA]</scope>
    <source>
        <strain evidence="3 4">S137</strain>
    </source>
</reference>
<dbReference type="Proteomes" id="UP000182412">
    <property type="component" value="Unassembled WGS sequence"/>
</dbReference>
<dbReference type="NCBIfam" id="TIGR01353">
    <property type="entry name" value="dGTP_triPase"/>
    <property type="match status" value="1"/>
</dbReference>
<dbReference type="GO" id="GO:0006203">
    <property type="term" value="P:dGTP catabolic process"/>
    <property type="evidence" value="ECO:0007669"/>
    <property type="project" value="TreeGrafter"/>
</dbReference>
<dbReference type="InterPro" id="IPR050135">
    <property type="entry name" value="dGTPase-like"/>
</dbReference>
<dbReference type="Gene3D" id="1.10.3210.10">
    <property type="entry name" value="Hypothetical protein af1432"/>
    <property type="match status" value="1"/>
</dbReference>
<feature type="domain" description="HD/PDEase" evidence="2">
    <location>
        <begin position="65"/>
        <end position="266"/>
    </location>
</feature>
<dbReference type="InterPro" id="IPR003607">
    <property type="entry name" value="HD/PDEase_dom"/>
</dbReference>
<dbReference type="RefSeq" id="WP_176756757.1">
    <property type="nucleotide sequence ID" value="NZ_FNJQ01000015.1"/>
</dbReference>
<evidence type="ECO:0000313" key="3">
    <source>
        <dbReference type="EMBL" id="SDP35331.1"/>
    </source>
</evidence>
<proteinExistence type="predicted"/>
<organism evidence="3 4">
    <name type="scientific">Selenomonas ruminantium</name>
    <dbReference type="NCBI Taxonomy" id="971"/>
    <lineage>
        <taxon>Bacteria</taxon>
        <taxon>Bacillati</taxon>
        <taxon>Bacillota</taxon>
        <taxon>Negativicutes</taxon>
        <taxon>Selenomonadales</taxon>
        <taxon>Selenomonadaceae</taxon>
        <taxon>Selenomonas</taxon>
    </lineage>
</organism>
<dbReference type="Pfam" id="PF01966">
    <property type="entry name" value="HD"/>
    <property type="match status" value="1"/>
</dbReference>
<dbReference type="EMBL" id="FNJQ01000015">
    <property type="protein sequence ID" value="SDP35331.1"/>
    <property type="molecule type" value="Genomic_DNA"/>
</dbReference>
<dbReference type="InterPro" id="IPR023293">
    <property type="entry name" value="dGTP_triP_hydro_central_sf"/>
</dbReference>
<accession>A0A1H0S0H8</accession>
<dbReference type="InterPro" id="IPR006261">
    <property type="entry name" value="dGTPase"/>
</dbReference>
<keyword evidence="1" id="KW-0378">Hydrolase</keyword>
<dbReference type="InterPro" id="IPR026875">
    <property type="entry name" value="PHydrolase_assoc_dom"/>
</dbReference>
<dbReference type="InterPro" id="IPR006674">
    <property type="entry name" value="HD_domain"/>
</dbReference>
<evidence type="ECO:0000313" key="4">
    <source>
        <dbReference type="Proteomes" id="UP000182412"/>
    </source>
</evidence>